<proteinExistence type="predicted"/>
<evidence type="ECO:0000313" key="1">
    <source>
        <dbReference type="EMBL" id="GFD58257.1"/>
    </source>
</evidence>
<comment type="caution">
    <text evidence="1">The sequence shown here is derived from an EMBL/GenBank/DDBJ whole genome shotgun (WGS) entry which is preliminary data.</text>
</comment>
<sequence length="65" mass="6845">ELAGQRFHDQPGKGVDAAQAFHAPEVQHVLGHSLANGLRRELMAVVAEGHGKNQAASCPICSCVE</sequence>
<gene>
    <name evidence="1" type="ORF">Tci_930226</name>
</gene>
<reference evidence="1" key="1">
    <citation type="journal article" date="2019" name="Sci. Rep.">
        <title>Draft genome of Tanacetum cinerariifolium, the natural source of mosquito coil.</title>
        <authorList>
            <person name="Yamashiro T."/>
            <person name="Shiraishi A."/>
            <person name="Satake H."/>
            <person name="Nakayama K."/>
        </authorList>
    </citation>
    <scope>NUCLEOTIDE SEQUENCE</scope>
</reference>
<dbReference type="AlphaFoldDB" id="A0A699XF39"/>
<protein>
    <submittedName>
        <fullName evidence="1">Uncharacterized protein</fullName>
    </submittedName>
</protein>
<organism evidence="1">
    <name type="scientific">Tanacetum cinerariifolium</name>
    <name type="common">Dalmatian daisy</name>
    <name type="synonym">Chrysanthemum cinerariifolium</name>
    <dbReference type="NCBI Taxonomy" id="118510"/>
    <lineage>
        <taxon>Eukaryota</taxon>
        <taxon>Viridiplantae</taxon>
        <taxon>Streptophyta</taxon>
        <taxon>Embryophyta</taxon>
        <taxon>Tracheophyta</taxon>
        <taxon>Spermatophyta</taxon>
        <taxon>Magnoliopsida</taxon>
        <taxon>eudicotyledons</taxon>
        <taxon>Gunneridae</taxon>
        <taxon>Pentapetalae</taxon>
        <taxon>asterids</taxon>
        <taxon>campanulids</taxon>
        <taxon>Asterales</taxon>
        <taxon>Asteraceae</taxon>
        <taxon>Asteroideae</taxon>
        <taxon>Anthemideae</taxon>
        <taxon>Anthemidinae</taxon>
        <taxon>Tanacetum</taxon>
    </lineage>
</organism>
<name>A0A699XF39_TANCI</name>
<accession>A0A699XF39</accession>
<feature type="non-terminal residue" evidence="1">
    <location>
        <position position="1"/>
    </location>
</feature>
<dbReference type="EMBL" id="BKCJ011850663">
    <property type="protein sequence ID" value="GFD58257.1"/>
    <property type="molecule type" value="Genomic_DNA"/>
</dbReference>